<protein>
    <submittedName>
        <fullName evidence="2">Pterin-4a-carbinolamine dehydratase</fullName>
    </submittedName>
</protein>
<gene>
    <name evidence="2" type="ORF">GA0070618_6204</name>
</gene>
<evidence type="ECO:0000313" key="2">
    <source>
        <dbReference type="EMBL" id="SCF39560.1"/>
    </source>
</evidence>
<evidence type="ECO:0000313" key="3">
    <source>
        <dbReference type="Proteomes" id="UP000198253"/>
    </source>
</evidence>
<dbReference type="InterPro" id="IPR018727">
    <property type="entry name" value="DUF2267"/>
</dbReference>
<feature type="compositionally biased region" description="Basic and acidic residues" evidence="1">
    <location>
        <begin position="1"/>
        <end position="11"/>
    </location>
</feature>
<dbReference type="Pfam" id="PF10025">
    <property type="entry name" value="DUF2267"/>
    <property type="match status" value="1"/>
</dbReference>
<organism evidence="2 3">
    <name type="scientific">Micromonospora echinospora</name>
    <name type="common">Micromonospora purpurea</name>
    <dbReference type="NCBI Taxonomy" id="1877"/>
    <lineage>
        <taxon>Bacteria</taxon>
        <taxon>Bacillati</taxon>
        <taxon>Actinomycetota</taxon>
        <taxon>Actinomycetes</taxon>
        <taxon>Micromonosporales</taxon>
        <taxon>Micromonosporaceae</taxon>
        <taxon>Micromonospora</taxon>
    </lineage>
</organism>
<feature type="region of interest" description="Disordered" evidence="1">
    <location>
        <begin position="1"/>
        <end position="94"/>
    </location>
</feature>
<sequence length="324" mass="34329">MRKQMEGDNQRRRALARQSRERGRQPSGDAATLGASKQLTRLDRGKRAGPPPAGVHKPDSSRGGPVPPPAGRPSAARPGPRPGPGRPETIGLGYRELVGDVSRRTGVDFREAKVGAEATVLVLSRALDEADRQRLLRAVPVSLHDVTPVDGIEQHRDLPGFVGEVARISGRTPEQARYQAEATMAALATRDGRLVASLRVPEGLRDLLTPPEAGGGLVGPTGATAPLNADELRAALADLPYWSARGPTLSRSIALPPPNLDRVLDQIDQLRRDTGRGPAISRQTGSSAVLTVRSRRADAVTARDVDLAHRVDDAIEEAGAGMAG</sequence>
<dbReference type="EMBL" id="LT607413">
    <property type="protein sequence ID" value="SCF39560.1"/>
    <property type="molecule type" value="Genomic_DNA"/>
</dbReference>
<dbReference type="InParanoid" id="A0A1C5A2Y3"/>
<dbReference type="OrthoDB" id="3521923at2"/>
<dbReference type="Proteomes" id="UP000198253">
    <property type="component" value="Chromosome I"/>
</dbReference>
<dbReference type="RefSeq" id="WP_088984769.1">
    <property type="nucleotide sequence ID" value="NZ_LT607413.1"/>
</dbReference>
<keyword evidence="3" id="KW-1185">Reference proteome</keyword>
<accession>A0A1C5A2Y3</accession>
<evidence type="ECO:0000256" key="1">
    <source>
        <dbReference type="SAM" id="MobiDB-lite"/>
    </source>
</evidence>
<reference evidence="3" key="1">
    <citation type="submission" date="2016-06" db="EMBL/GenBank/DDBJ databases">
        <authorList>
            <person name="Varghese N."/>
            <person name="Submissions Spin"/>
        </authorList>
    </citation>
    <scope>NUCLEOTIDE SEQUENCE [LARGE SCALE GENOMIC DNA]</scope>
    <source>
        <strain evidence="3">DSM 43816</strain>
    </source>
</reference>
<name>A0A1C5A2Y3_MICEC</name>
<dbReference type="AlphaFoldDB" id="A0A1C5A2Y3"/>
<proteinExistence type="predicted"/>